<dbReference type="Gene3D" id="2.160.20.10">
    <property type="entry name" value="Single-stranded right-handed beta-helix, Pectin lyase-like"/>
    <property type="match status" value="1"/>
</dbReference>
<dbReference type="InterPro" id="IPR012334">
    <property type="entry name" value="Pectin_lyas_fold"/>
</dbReference>
<reference evidence="2" key="1">
    <citation type="journal article" date="2019" name="Int. J. Syst. Evol. Microbiol.">
        <title>The Global Catalogue of Microorganisms (GCM) 10K type strain sequencing project: providing services to taxonomists for standard genome sequencing and annotation.</title>
        <authorList>
            <consortium name="The Broad Institute Genomics Platform"/>
            <consortium name="The Broad Institute Genome Sequencing Center for Infectious Disease"/>
            <person name="Wu L."/>
            <person name="Ma J."/>
        </authorList>
    </citation>
    <scope>NUCLEOTIDE SEQUENCE [LARGE SCALE GENOMIC DNA]</scope>
    <source>
        <strain evidence="2">JCM 14162</strain>
    </source>
</reference>
<sequence length="465" mass="50836">MAKAPPATLFIKSEIDPDQVWVRQYSGGVRPEWFGDIGLSLEQDTAALQAAFNIGGAVRLSKKTYMFEPGIDRGLISNNQIIGVGKETIIKLGFSKPPSTNTIQQVLRPKNYQNVENLLIADICIDGNMTQIDWSGVKGDGNAFGIGLWGTQNVTIRDVLVRNCWTDGIYIAYSHSTRPNRRNSSDIQFAGNIQIEDCGRQGMSIISAESLYCPAISIKGILRTSPKAAIDIEPNNRAPDKVADIYFGEIKSENTGAGFIIAGVSAPESIHIDRLICKDVRSTYGLAIGSARDVFIGHVVLEKTGGGNYPVVRISDYQNIYIGHCDTIVRESAKPGVLWSFEVDGTRFHHKNKDLQVDILNLNGSQAGGLRTEANTSSSFGSVTTSNINRADYALGHAAILDGRVFIQSFETKDQSHRKALDILSSSVSIKHAKLRSGKSGLNIDFNNHRPQLNQIELDNSSFSY</sequence>
<name>A0ABP3KAZ5_9SPHN</name>
<accession>A0ABP3KAZ5</accession>
<comment type="caution">
    <text evidence="1">The sequence shown here is derived from an EMBL/GenBank/DDBJ whole genome shotgun (WGS) entry which is preliminary data.</text>
</comment>
<dbReference type="Proteomes" id="UP001500713">
    <property type="component" value="Unassembled WGS sequence"/>
</dbReference>
<dbReference type="SUPFAM" id="SSF51126">
    <property type="entry name" value="Pectin lyase-like"/>
    <property type="match status" value="1"/>
</dbReference>
<proteinExistence type="predicted"/>
<keyword evidence="2" id="KW-1185">Reference proteome</keyword>
<evidence type="ECO:0008006" key="3">
    <source>
        <dbReference type="Google" id="ProtNLM"/>
    </source>
</evidence>
<gene>
    <name evidence="1" type="ORF">GCM10009096_16120</name>
</gene>
<dbReference type="EMBL" id="BAAAEM010000002">
    <property type="protein sequence ID" value="GAA0475248.1"/>
    <property type="molecule type" value="Genomic_DNA"/>
</dbReference>
<protein>
    <recommendedName>
        <fullName evidence="3">Right-handed parallel beta-helix repeat-containing protein</fullName>
    </recommendedName>
</protein>
<evidence type="ECO:0000313" key="1">
    <source>
        <dbReference type="EMBL" id="GAA0475248.1"/>
    </source>
</evidence>
<dbReference type="InterPro" id="IPR011050">
    <property type="entry name" value="Pectin_lyase_fold/virulence"/>
</dbReference>
<evidence type="ECO:0000313" key="2">
    <source>
        <dbReference type="Proteomes" id="UP001500713"/>
    </source>
</evidence>
<organism evidence="1 2">
    <name type="scientific">Parasphingorhabdus litoris</name>
    <dbReference type="NCBI Taxonomy" id="394733"/>
    <lineage>
        <taxon>Bacteria</taxon>
        <taxon>Pseudomonadati</taxon>
        <taxon>Pseudomonadota</taxon>
        <taxon>Alphaproteobacteria</taxon>
        <taxon>Sphingomonadales</taxon>
        <taxon>Sphingomonadaceae</taxon>
        <taxon>Parasphingorhabdus</taxon>
    </lineage>
</organism>